<keyword evidence="2" id="KW-0732">Signal</keyword>
<feature type="signal peptide" evidence="2">
    <location>
        <begin position="1"/>
        <end position="25"/>
    </location>
</feature>
<evidence type="ECO:0000256" key="1">
    <source>
        <dbReference type="SAM" id="Phobius"/>
    </source>
</evidence>
<name>A0ABU4TZK2_9PSEU</name>
<keyword evidence="4" id="KW-1185">Reference proteome</keyword>
<dbReference type="RefSeq" id="WP_319987488.1">
    <property type="nucleotide sequence ID" value="NZ_JAXAVV010000017.1"/>
</dbReference>
<keyword evidence="1" id="KW-1133">Transmembrane helix</keyword>
<dbReference type="EMBL" id="JAXAVV010000017">
    <property type="protein sequence ID" value="MDX8053681.1"/>
    <property type="molecule type" value="Genomic_DNA"/>
</dbReference>
<comment type="caution">
    <text evidence="3">The sequence shown here is derived from an EMBL/GenBank/DDBJ whole genome shotgun (WGS) entry which is preliminary data.</text>
</comment>
<keyword evidence="1" id="KW-0472">Membrane</keyword>
<dbReference type="Proteomes" id="UP001271792">
    <property type="component" value="Unassembled WGS sequence"/>
</dbReference>
<protein>
    <recommendedName>
        <fullName evidence="5">MFS transporter</fullName>
    </recommendedName>
</protein>
<keyword evidence="1" id="KW-0812">Transmembrane</keyword>
<sequence length="171" mass="17827">MTELRMVRAALVAVLSSAVSVAAHAAAGGGMPDLGSTLLLTVMIAGAATALADRRRSAKRTVAILAAAQLSQHFMLTWLSGLPHHHDLSLHPAMIAAHAAALVMSGFLLARAEDVVFAVAGAFAALRPRLLVSLPMPADVPVGVPVWSDVDPVRTVLLRRQIGRRGPPRGC</sequence>
<reference evidence="3 4" key="1">
    <citation type="submission" date="2023-11" db="EMBL/GenBank/DDBJ databases">
        <title>Lentzea sokolovensis, sp. nov., Lentzea kristufkii, sp. nov., and Lentzea miocenensis, sp. nov., rare actinobacteria from Sokolov Coal Basin, Miocene lacustrine sediment, Czech Republic.</title>
        <authorList>
            <person name="Lara A."/>
            <person name="Kotroba L."/>
            <person name="Nouioui I."/>
            <person name="Neumann-Schaal M."/>
            <person name="Mast Y."/>
            <person name="Chronakova A."/>
        </authorList>
    </citation>
    <scope>NUCLEOTIDE SEQUENCE [LARGE SCALE GENOMIC DNA]</scope>
    <source>
        <strain evidence="3 4">BCCO 10_0798</strain>
    </source>
</reference>
<evidence type="ECO:0000313" key="4">
    <source>
        <dbReference type="Proteomes" id="UP001271792"/>
    </source>
</evidence>
<organism evidence="3 4">
    <name type="scientific">Lentzea kristufekii</name>
    <dbReference type="NCBI Taxonomy" id="3095430"/>
    <lineage>
        <taxon>Bacteria</taxon>
        <taxon>Bacillati</taxon>
        <taxon>Actinomycetota</taxon>
        <taxon>Actinomycetes</taxon>
        <taxon>Pseudonocardiales</taxon>
        <taxon>Pseudonocardiaceae</taxon>
        <taxon>Lentzea</taxon>
    </lineage>
</organism>
<evidence type="ECO:0008006" key="5">
    <source>
        <dbReference type="Google" id="ProtNLM"/>
    </source>
</evidence>
<proteinExistence type="predicted"/>
<evidence type="ECO:0000256" key="2">
    <source>
        <dbReference type="SAM" id="SignalP"/>
    </source>
</evidence>
<reference evidence="3 4" key="2">
    <citation type="submission" date="2023-11" db="EMBL/GenBank/DDBJ databases">
        <authorList>
            <person name="Lara A.C."/>
            <person name="Chronakova A."/>
        </authorList>
    </citation>
    <scope>NUCLEOTIDE SEQUENCE [LARGE SCALE GENOMIC DNA]</scope>
    <source>
        <strain evidence="3 4">BCCO 10_0798</strain>
    </source>
</reference>
<accession>A0ABU4TZK2</accession>
<feature type="transmembrane region" description="Helical" evidence="1">
    <location>
        <begin position="35"/>
        <end position="52"/>
    </location>
</feature>
<gene>
    <name evidence="3" type="ORF">SK571_30285</name>
</gene>
<feature type="chain" id="PRO_5045057234" description="MFS transporter" evidence="2">
    <location>
        <begin position="26"/>
        <end position="171"/>
    </location>
</feature>
<evidence type="ECO:0000313" key="3">
    <source>
        <dbReference type="EMBL" id="MDX8053681.1"/>
    </source>
</evidence>